<evidence type="ECO:0000313" key="2">
    <source>
        <dbReference type="EMBL" id="ETR64924.1"/>
    </source>
</evidence>
<feature type="non-terminal residue" evidence="2">
    <location>
        <position position="1"/>
    </location>
</feature>
<dbReference type="Pfam" id="PF12450">
    <property type="entry name" value="vWF_A"/>
    <property type="match status" value="1"/>
</dbReference>
<accession>A0A1V1NQT1</accession>
<evidence type="ECO:0000259" key="1">
    <source>
        <dbReference type="PROSITE" id="PS50234"/>
    </source>
</evidence>
<gene>
    <name evidence="2" type="ORF">OMM_15108</name>
</gene>
<protein>
    <recommendedName>
        <fullName evidence="1">VWFA domain-containing protein</fullName>
    </recommendedName>
</protein>
<comment type="caution">
    <text evidence="2">The sequence shown here is derived from an EMBL/GenBank/DDBJ whole genome shotgun (WGS) entry which is preliminary data.</text>
</comment>
<feature type="non-terminal residue" evidence="2">
    <location>
        <position position="216"/>
    </location>
</feature>
<dbReference type="Proteomes" id="UP000189670">
    <property type="component" value="Unassembled WGS sequence"/>
</dbReference>
<sequence>KSSAPLAHFEAQAPYSPDAVWHTEEYSRIYSNIFHKPIEKPLSTFSIDVDTAAYSNMRRFLNRAKLPPKDAIRIEELLNYFEYAYQPPQTKAKTPFTVGTTLTNCPWNQNHHLARIYLQGQKIDLEHLPPSNLVFLIDVSGSMSNPNKLPLLKKAFQLLVKNLRAQDRVAIIVYAGAAGVVLEATSGDQDAKIIAALDKLTAGGSTAGGQGIELAY</sequence>
<dbReference type="InterPro" id="IPR036465">
    <property type="entry name" value="vWFA_dom_sf"/>
</dbReference>
<dbReference type="InterPro" id="IPR022156">
    <property type="entry name" value="Uncharacterised_YfbK_N"/>
</dbReference>
<name>A0A1V1NQT1_9BACT</name>
<reference evidence="3" key="1">
    <citation type="submission" date="2012-11" db="EMBL/GenBank/DDBJ databases">
        <authorList>
            <person name="Lucero-Rivera Y.E."/>
            <person name="Tovar-Ramirez D."/>
        </authorList>
    </citation>
    <scope>NUCLEOTIDE SEQUENCE [LARGE SCALE GENOMIC DNA]</scope>
    <source>
        <strain evidence="3">Araruama</strain>
    </source>
</reference>
<organism evidence="2 3">
    <name type="scientific">Candidatus Magnetoglobus multicellularis str. Araruama</name>
    <dbReference type="NCBI Taxonomy" id="890399"/>
    <lineage>
        <taxon>Bacteria</taxon>
        <taxon>Pseudomonadati</taxon>
        <taxon>Thermodesulfobacteriota</taxon>
        <taxon>Desulfobacteria</taxon>
        <taxon>Desulfobacterales</taxon>
        <taxon>Desulfobacteraceae</taxon>
        <taxon>Candidatus Magnetoglobus</taxon>
    </lineage>
</organism>
<dbReference type="Pfam" id="PF13519">
    <property type="entry name" value="VWA_2"/>
    <property type="match status" value="1"/>
</dbReference>
<dbReference type="AlphaFoldDB" id="A0A1V1NQT1"/>
<proteinExistence type="predicted"/>
<dbReference type="PROSITE" id="PS50234">
    <property type="entry name" value="VWFA"/>
    <property type="match status" value="1"/>
</dbReference>
<dbReference type="Gene3D" id="3.40.50.410">
    <property type="entry name" value="von Willebrand factor, type A domain"/>
    <property type="match status" value="1"/>
</dbReference>
<dbReference type="EMBL" id="ATBP01003436">
    <property type="protein sequence ID" value="ETR64924.1"/>
    <property type="molecule type" value="Genomic_DNA"/>
</dbReference>
<dbReference type="SUPFAM" id="SSF53300">
    <property type="entry name" value="vWA-like"/>
    <property type="match status" value="1"/>
</dbReference>
<dbReference type="InterPro" id="IPR051266">
    <property type="entry name" value="CLCR"/>
</dbReference>
<dbReference type="PANTHER" id="PTHR10579:SF43">
    <property type="entry name" value="ZINC FINGER (C3HC4-TYPE RING FINGER) FAMILY PROTEIN"/>
    <property type="match status" value="1"/>
</dbReference>
<evidence type="ECO:0000313" key="3">
    <source>
        <dbReference type="Proteomes" id="UP000189670"/>
    </source>
</evidence>
<feature type="domain" description="VWFA" evidence="1">
    <location>
        <begin position="132"/>
        <end position="216"/>
    </location>
</feature>
<dbReference type="PANTHER" id="PTHR10579">
    <property type="entry name" value="CALCIUM-ACTIVATED CHLORIDE CHANNEL REGULATOR"/>
    <property type="match status" value="1"/>
</dbReference>
<dbReference type="InterPro" id="IPR002035">
    <property type="entry name" value="VWF_A"/>
</dbReference>